<sequence length="179" mass="20138">MPKRNEFKLDVISVRLVKDAPIMSEHRIVSPQDAVDVIGKELCEMDREVLCIINLKADNTPINCHFASIGALNQTMAHPRELFKSSILSNAASMILLHCHPSSNLQPSKEDTILTDRMIKLCHLIGIPLLDHIIVGGDNSRYFSFKEKGLLQNPNNVFNADYRTLDFDSPMVAEKGKKR</sequence>
<reference evidence="8 9" key="1">
    <citation type="submission" date="2016-10" db="EMBL/GenBank/DDBJ databases">
        <authorList>
            <person name="de Groot N.N."/>
        </authorList>
    </citation>
    <scope>NUCLEOTIDE SEQUENCE [LARGE SCALE GENOMIC DNA]</scope>
    <source>
        <strain evidence="8 9">DSM 9179</strain>
    </source>
</reference>
<organism evidence="8 9">
    <name type="scientific">[Clostridium] fimetarium</name>
    <dbReference type="NCBI Taxonomy" id="99656"/>
    <lineage>
        <taxon>Bacteria</taxon>
        <taxon>Bacillati</taxon>
        <taxon>Bacillota</taxon>
        <taxon>Clostridia</taxon>
        <taxon>Lachnospirales</taxon>
        <taxon>Lachnospiraceae</taxon>
    </lineage>
</organism>
<name>A0A1I0NH73_9FIRM</name>
<dbReference type="Pfam" id="PF04002">
    <property type="entry name" value="RadC"/>
    <property type="match status" value="1"/>
</dbReference>
<dbReference type="STRING" id="99656.SAMN05421659_103109"/>
<evidence type="ECO:0000313" key="9">
    <source>
        <dbReference type="Proteomes" id="UP000199701"/>
    </source>
</evidence>
<dbReference type="GO" id="GO:0006508">
    <property type="term" value="P:proteolysis"/>
    <property type="evidence" value="ECO:0007669"/>
    <property type="project" value="UniProtKB-KW"/>
</dbReference>
<comment type="similarity">
    <text evidence="1">Belongs to the UPF0758 family.</text>
</comment>
<keyword evidence="9" id="KW-1185">Reference proteome</keyword>
<keyword evidence="2" id="KW-0645">Protease</keyword>
<evidence type="ECO:0000256" key="2">
    <source>
        <dbReference type="ARBA" id="ARBA00022670"/>
    </source>
</evidence>
<dbReference type="RefSeq" id="WP_092451211.1">
    <property type="nucleotide sequence ID" value="NZ_FOJI01000003.1"/>
</dbReference>
<keyword evidence="4" id="KW-0378">Hydrolase</keyword>
<keyword evidence="3" id="KW-0479">Metal-binding</keyword>
<dbReference type="Gene3D" id="3.40.140.10">
    <property type="entry name" value="Cytidine Deaminase, domain 2"/>
    <property type="match status" value="1"/>
</dbReference>
<keyword evidence="6" id="KW-0482">Metalloprotease</keyword>
<dbReference type="InterPro" id="IPR025657">
    <property type="entry name" value="RadC_JAB"/>
</dbReference>
<dbReference type="PANTHER" id="PTHR30471">
    <property type="entry name" value="DNA REPAIR PROTEIN RADC"/>
    <property type="match status" value="1"/>
</dbReference>
<proteinExistence type="inferred from homology"/>
<dbReference type="PANTHER" id="PTHR30471:SF3">
    <property type="entry name" value="UPF0758 PROTEIN YEES-RELATED"/>
    <property type="match status" value="1"/>
</dbReference>
<dbReference type="InterPro" id="IPR001405">
    <property type="entry name" value="UPF0758"/>
</dbReference>
<evidence type="ECO:0000259" key="7">
    <source>
        <dbReference type="PROSITE" id="PS50249"/>
    </source>
</evidence>
<dbReference type="Proteomes" id="UP000199701">
    <property type="component" value="Unassembled WGS sequence"/>
</dbReference>
<evidence type="ECO:0000313" key="8">
    <source>
        <dbReference type="EMBL" id="SEW00827.1"/>
    </source>
</evidence>
<dbReference type="InterPro" id="IPR037518">
    <property type="entry name" value="MPN"/>
</dbReference>
<protein>
    <submittedName>
        <fullName evidence="8">DNA repair protein RadC</fullName>
    </submittedName>
</protein>
<dbReference type="CDD" id="cd08071">
    <property type="entry name" value="MPN_DUF2466"/>
    <property type="match status" value="1"/>
</dbReference>
<dbReference type="EMBL" id="FOJI01000003">
    <property type="protein sequence ID" value="SEW00827.1"/>
    <property type="molecule type" value="Genomic_DNA"/>
</dbReference>
<dbReference type="OrthoDB" id="9804482at2"/>
<evidence type="ECO:0000256" key="5">
    <source>
        <dbReference type="ARBA" id="ARBA00022833"/>
    </source>
</evidence>
<evidence type="ECO:0000256" key="6">
    <source>
        <dbReference type="ARBA" id="ARBA00023049"/>
    </source>
</evidence>
<evidence type="ECO:0000256" key="3">
    <source>
        <dbReference type="ARBA" id="ARBA00022723"/>
    </source>
</evidence>
<evidence type="ECO:0000256" key="4">
    <source>
        <dbReference type="ARBA" id="ARBA00022801"/>
    </source>
</evidence>
<feature type="domain" description="MPN" evidence="7">
    <location>
        <begin position="27"/>
        <end position="151"/>
    </location>
</feature>
<dbReference type="GO" id="GO:0046872">
    <property type="term" value="F:metal ion binding"/>
    <property type="evidence" value="ECO:0007669"/>
    <property type="project" value="UniProtKB-KW"/>
</dbReference>
<keyword evidence="5" id="KW-0862">Zinc</keyword>
<dbReference type="AlphaFoldDB" id="A0A1I0NH73"/>
<gene>
    <name evidence="8" type="ORF">SAMN05421659_103109</name>
</gene>
<dbReference type="PROSITE" id="PS50249">
    <property type="entry name" value="MPN"/>
    <property type="match status" value="1"/>
</dbReference>
<dbReference type="GO" id="GO:0008237">
    <property type="term" value="F:metallopeptidase activity"/>
    <property type="evidence" value="ECO:0007669"/>
    <property type="project" value="UniProtKB-KW"/>
</dbReference>
<accession>A0A1I0NH73</accession>
<evidence type="ECO:0000256" key="1">
    <source>
        <dbReference type="ARBA" id="ARBA00010243"/>
    </source>
</evidence>